<dbReference type="GO" id="GO:0016020">
    <property type="term" value="C:membrane"/>
    <property type="evidence" value="ECO:0007669"/>
    <property type="project" value="InterPro"/>
</dbReference>
<comment type="catalytic activity">
    <reaction evidence="4">
        <text>a 1-acyl-sn-glycero-3-phosphate + an acyl-CoA = a 1,2-diacyl-sn-glycero-3-phosphate + CoA</text>
        <dbReference type="Rhea" id="RHEA:19709"/>
        <dbReference type="ChEBI" id="CHEBI:57287"/>
        <dbReference type="ChEBI" id="CHEBI:57970"/>
        <dbReference type="ChEBI" id="CHEBI:58342"/>
        <dbReference type="ChEBI" id="CHEBI:58608"/>
        <dbReference type="EC" id="2.3.1.51"/>
    </reaction>
</comment>
<sequence length="212" mass="23478">MSRNREPFVSLLLYRAFKYSVVNPMLRGYFRGRIYGAENIPQNGPLVIVSNHASNFDPPIVSNCVRRPVSYMAKEELFKVPVLKQAIQLYGAYPVSRGSGDRNAIRKALEYLKDGWAVGIFLQGTRTQDGRITDPKKGAALIAAKAQAPLIPVCLWGTQDIEQKGSTIPQRVPVTVRIGELISPPTSTAKEDLEAVTQKCAVEINKMHNLGR</sequence>
<dbReference type="InterPro" id="IPR002123">
    <property type="entry name" value="Plipid/glycerol_acylTrfase"/>
</dbReference>
<dbReference type="CDD" id="cd07989">
    <property type="entry name" value="LPLAT_AGPAT-like"/>
    <property type="match status" value="1"/>
</dbReference>
<dbReference type="InterPro" id="IPR004552">
    <property type="entry name" value="AGP_acyltrans"/>
</dbReference>
<proteinExistence type="inferred from homology"/>
<evidence type="ECO:0000313" key="7">
    <source>
        <dbReference type="Proteomes" id="UP000218418"/>
    </source>
</evidence>
<feature type="domain" description="Phospholipid/glycerol acyltransferase" evidence="5">
    <location>
        <begin position="46"/>
        <end position="158"/>
    </location>
</feature>
<organism evidence="6 7">
    <name type="scientific">Calothrix parasitica NIES-267</name>
    <dbReference type="NCBI Taxonomy" id="1973488"/>
    <lineage>
        <taxon>Bacteria</taxon>
        <taxon>Bacillati</taxon>
        <taxon>Cyanobacteriota</taxon>
        <taxon>Cyanophyceae</taxon>
        <taxon>Nostocales</taxon>
        <taxon>Calotrichaceae</taxon>
        <taxon>Calothrix</taxon>
    </lineage>
</organism>
<dbReference type="EC" id="2.3.1.51" evidence="4"/>
<keyword evidence="4" id="KW-1208">Phospholipid metabolism</keyword>
<keyword evidence="4" id="KW-0444">Lipid biosynthesis</keyword>
<reference evidence="6 7" key="1">
    <citation type="submission" date="2017-06" db="EMBL/GenBank/DDBJ databases">
        <title>Genome sequencing of cyanobaciteial culture collection at National Institute for Environmental Studies (NIES).</title>
        <authorList>
            <person name="Hirose Y."/>
            <person name="Shimura Y."/>
            <person name="Fujisawa T."/>
            <person name="Nakamura Y."/>
            <person name="Kawachi M."/>
        </authorList>
    </citation>
    <scope>NUCLEOTIDE SEQUENCE [LARGE SCALE GENOMIC DNA]</scope>
    <source>
        <strain evidence="6 7">NIES-267</strain>
    </source>
</reference>
<evidence type="ECO:0000259" key="5">
    <source>
        <dbReference type="SMART" id="SM00563"/>
    </source>
</evidence>
<comment type="similarity">
    <text evidence="1 4">Belongs to the 1-acyl-sn-glycerol-3-phosphate acyltransferase family.</text>
</comment>
<gene>
    <name evidence="6" type="ORF">NIES267_58830</name>
</gene>
<keyword evidence="3 4" id="KW-0012">Acyltransferase</keyword>
<dbReference type="OrthoDB" id="9803035at2"/>
<name>A0A1Z4LYS1_9CYAN</name>
<keyword evidence="7" id="KW-1185">Reference proteome</keyword>
<dbReference type="NCBIfam" id="TIGR00530">
    <property type="entry name" value="AGP_acyltrn"/>
    <property type="match status" value="1"/>
</dbReference>
<dbReference type="Proteomes" id="UP000218418">
    <property type="component" value="Chromosome"/>
</dbReference>
<dbReference type="EMBL" id="AP018227">
    <property type="protein sequence ID" value="BAY86377.1"/>
    <property type="molecule type" value="Genomic_DNA"/>
</dbReference>
<dbReference type="GO" id="GO:0006654">
    <property type="term" value="P:phosphatidic acid biosynthetic process"/>
    <property type="evidence" value="ECO:0007669"/>
    <property type="project" value="TreeGrafter"/>
</dbReference>
<keyword evidence="2 4" id="KW-0808">Transferase</keyword>
<dbReference type="Pfam" id="PF01553">
    <property type="entry name" value="Acyltransferase"/>
    <property type="match status" value="1"/>
</dbReference>
<dbReference type="GO" id="GO:0003841">
    <property type="term" value="F:1-acylglycerol-3-phosphate O-acyltransferase activity"/>
    <property type="evidence" value="ECO:0007669"/>
    <property type="project" value="UniProtKB-UniRule"/>
</dbReference>
<accession>A0A1Z4LYS1</accession>
<evidence type="ECO:0000313" key="6">
    <source>
        <dbReference type="EMBL" id="BAY86377.1"/>
    </source>
</evidence>
<evidence type="ECO:0000256" key="3">
    <source>
        <dbReference type="ARBA" id="ARBA00023315"/>
    </source>
</evidence>
<dbReference type="PANTHER" id="PTHR10434">
    <property type="entry name" value="1-ACYL-SN-GLYCEROL-3-PHOSPHATE ACYLTRANSFERASE"/>
    <property type="match status" value="1"/>
</dbReference>
<dbReference type="SUPFAM" id="SSF69593">
    <property type="entry name" value="Glycerol-3-phosphate (1)-acyltransferase"/>
    <property type="match status" value="1"/>
</dbReference>
<dbReference type="PANTHER" id="PTHR10434:SF11">
    <property type="entry name" value="1-ACYL-SN-GLYCEROL-3-PHOSPHATE ACYLTRANSFERASE"/>
    <property type="match status" value="1"/>
</dbReference>
<keyword evidence="4" id="KW-0443">Lipid metabolism</keyword>
<dbReference type="AlphaFoldDB" id="A0A1Z4LYS1"/>
<evidence type="ECO:0000256" key="2">
    <source>
        <dbReference type="ARBA" id="ARBA00022679"/>
    </source>
</evidence>
<evidence type="ECO:0000256" key="4">
    <source>
        <dbReference type="RuleBase" id="RU361267"/>
    </source>
</evidence>
<comment type="domain">
    <text evidence="4">The HXXXXD motif is essential for acyltransferase activity and may constitute the binding site for the phosphate moiety of the glycerol-3-phosphate.</text>
</comment>
<keyword evidence="4" id="KW-0594">Phospholipid biosynthesis</keyword>
<dbReference type="SMART" id="SM00563">
    <property type="entry name" value="PlsC"/>
    <property type="match status" value="1"/>
</dbReference>
<evidence type="ECO:0000256" key="1">
    <source>
        <dbReference type="ARBA" id="ARBA00008655"/>
    </source>
</evidence>
<protein>
    <recommendedName>
        <fullName evidence="4">1-acyl-sn-glycerol-3-phosphate acyltransferase</fullName>
        <ecNumber evidence="4">2.3.1.51</ecNumber>
    </recommendedName>
</protein>